<dbReference type="CDD" id="cd01650">
    <property type="entry name" value="RT_nLTR_like"/>
    <property type="match status" value="1"/>
</dbReference>
<evidence type="ECO:0000259" key="1">
    <source>
        <dbReference type="Pfam" id="PF00078"/>
    </source>
</evidence>
<dbReference type="AlphaFoldDB" id="A0A9P1EL36"/>
<comment type="caution">
    <text evidence="2">The sequence shown here is derived from an EMBL/GenBank/DDBJ whole genome shotgun (WGS) entry which is preliminary data.</text>
</comment>
<dbReference type="EMBL" id="CAMAPE010000060">
    <property type="protein sequence ID" value="CAH9113182.1"/>
    <property type="molecule type" value="Genomic_DNA"/>
</dbReference>
<sequence length="288" mass="33145">MEKENLFCKQRAKEFWLKEGDIKSRFFHNVVKQRRRKTKVTGIMLANGTWATQRQNMGQTNLEYYSNLFQAGAKRDIPEEMGNVTRVTESHNRRLLRPICQEEVRSAIFGMLPMKSPGSDAMNPTFFSGTLWAPSPRGETSHYGSSRPIALCNVVYKFFSKVLASRLKEILGSLIGENQSAFIPGKSIVDNIIVAFETQHFLKRKCYGKEGFVTLKLDMSKAYDTVNWFFLKDIMLRRGFEERWVNIIMQCVSNVSNYVKFDGDYLGPIHPGRGLRQGDPLSPYRLFL</sequence>
<evidence type="ECO:0000313" key="3">
    <source>
        <dbReference type="Proteomes" id="UP001152484"/>
    </source>
</evidence>
<dbReference type="PANTHER" id="PTHR46890:SF48">
    <property type="entry name" value="RNA-DIRECTED DNA POLYMERASE"/>
    <property type="match status" value="1"/>
</dbReference>
<organism evidence="2 3">
    <name type="scientific">Cuscuta europaea</name>
    <name type="common">European dodder</name>
    <dbReference type="NCBI Taxonomy" id="41803"/>
    <lineage>
        <taxon>Eukaryota</taxon>
        <taxon>Viridiplantae</taxon>
        <taxon>Streptophyta</taxon>
        <taxon>Embryophyta</taxon>
        <taxon>Tracheophyta</taxon>
        <taxon>Spermatophyta</taxon>
        <taxon>Magnoliopsida</taxon>
        <taxon>eudicotyledons</taxon>
        <taxon>Gunneridae</taxon>
        <taxon>Pentapetalae</taxon>
        <taxon>asterids</taxon>
        <taxon>lamiids</taxon>
        <taxon>Solanales</taxon>
        <taxon>Convolvulaceae</taxon>
        <taxon>Cuscuteae</taxon>
        <taxon>Cuscuta</taxon>
        <taxon>Cuscuta subgen. Cuscuta</taxon>
    </lineage>
</organism>
<name>A0A9P1EL36_CUSEU</name>
<dbReference type="InterPro" id="IPR000477">
    <property type="entry name" value="RT_dom"/>
</dbReference>
<feature type="domain" description="Reverse transcriptase" evidence="1">
    <location>
        <begin position="144"/>
        <end position="284"/>
    </location>
</feature>
<keyword evidence="3" id="KW-1185">Reference proteome</keyword>
<gene>
    <name evidence="2" type="ORF">CEURO_LOCUS19926</name>
</gene>
<dbReference type="InterPro" id="IPR043502">
    <property type="entry name" value="DNA/RNA_pol_sf"/>
</dbReference>
<dbReference type="Pfam" id="PF00078">
    <property type="entry name" value="RVT_1"/>
    <property type="match status" value="1"/>
</dbReference>
<proteinExistence type="predicted"/>
<evidence type="ECO:0000313" key="2">
    <source>
        <dbReference type="EMBL" id="CAH9113182.1"/>
    </source>
</evidence>
<dbReference type="OrthoDB" id="1733541at2759"/>
<dbReference type="PANTHER" id="PTHR46890">
    <property type="entry name" value="NON-LTR RETROLELEMENT REVERSE TRANSCRIPTASE-LIKE PROTEIN-RELATED"/>
    <property type="match status" value="1"/>
</dbReference>
<reference evidence="2" key="1">
    <citation type="submission" date="2022-07" db="EMBL/GenBank/DDBJ databases">
        <authorList>
            <person name="Macas J."/>
            <person name="Novak P."/>
            <person name="Neumann P."/>
        </authorList>
    </citation>
    <scope>NUCLEOTIDE SEQUENCE</scope>
</reference>
<protein>
    <recommendedName>
        <fullName evidence="1">Reverse transcriptase domain-containing protein</fullName>
    </recommendedName>
</protein>
<dbReference type="Proteomes" id="UP001152484">
    <property type="component" value="Unassembled WGS sequence"/>
</dbReference>
<dbReference type="SUPFAM" id="SSF56672">
    <property type="entry name" value="DNA/RNA polymerases"/>
    <property type="match status" value="1"/>
</dbReference>
<accession>A0A9P1EL36</accession>
<dbReference type="InterPro" id="IPR052343">
    <property type="entry name" value="Retrotransposon-Effector_Assoc"/>
</dbReference>